<keyword evidence="4" id="KW-0521">NADP</keyword>
<name>A0A1I7S5D3_BURXY</name>
<keyword evidence="7" id="KW-0443">Lipid metabolism</keyword>
<keyword evidence="2" id="KW-0444">Lipid biosynthesis</keyword>
<organism evidence="12 14">
    <name type="scientific">Bursaphelenchus xylophilus</name>
    <name type="common">Pinewood nematode worm</name>
    <name type="synonym">Aphelenchoides xylophilus</name>
    <dbReference type="NCBI Taxonomy" id="6326"/>
    <lineage>
        <taxon>Eukaryota</taxon>
        <taxon>Metazoa</taxon>
        <taxon>Ecdysozoa</taxon>
        <taxon>Nematoda</taxon>
        <taxon>Chromadorea</taxon>
        <taxon>Rhabditida</taxon>
        <taxon>Tylenchina</taxon>
        <taxon>Tylenchomorpha</taxon>
        <taxon>Aphelenchoidea</taxon>
        <taxon>Aphelenchoididae</taxon>
        <taxon>Bursaphelenchus</taxon>
    </lineage>
</organism>
<keyword evidence="6" id="KW-0560">Oxidoreductase</keyword>
<keyword evidence="13" id="KW-1185">Reference proteome</keyword>
<dbReference type="PIRSF" id="PIRSF000126">
    <property type="entry name" value="11-beta-HSD1"/>
    <property type="match status" value="1"/>
</dbReference>
<proteinExistence type="inferred from homology"/>
<evidence type="ECO:0000313" key="11">
    <source>
        <dbReference type="EMBL" id="CAG9117948.1"/>
    </source>
</evidence>
<dbReference type="eggNOG" id="KOG1014">
    <property type="taxonomic scope" value="Eukaryota"/>
</dbReference>
<evidence type="ECO:0000256" key="2">
    <source>
        <dbReference type="ARBA" id="ARBA00022516"/>
    </source>
</evidence>
<evidence type="ECO:0000256" key="4">
    <source>
        <dbReference type="ARBA" id="ARBA00022857"/>
    </source>
</evidence>
<dbReference type="OrthoDB" id="5545019at2759"/>
<dbReference type="SUPFAM" id="SSF51735">
    <property type="entry name" value="NAD(P)-binding Rossmann-fold domains"/>
    <property type="match status" value="1"/>
</dbReference>
<evidence type="ECO:0000256" key="3">
    <source>
        <dbReference type="ARBA" id="ARBA00022832"/>
    </source>
</evidence>
<evidence type="ECO:0000313" key="13">
    <source>
        <dbReference type="Proteomes" id="UP000659654"/>
    </source>
</evidence>
<dbReference type="SMR" id="A0A1I7S5D3"/>
<dbReference type="GO" id="GO:0005783">
    <property type="term" value="C:endoplasmic reticulum"/>
    <property type="evidence" value="ECO:0007669"/>
    <property type="project" value="TreeGrafter"/>
</dbReference>
<dbReference type="Gene3D" id="3.40.50.720">
    <property type="entry name" value="NAD(P)-binding Rossmann-like Domain"/>
    <property type="match status" value="1"/>
</dbReference>
<dbReference type="PRINTS" id="PR00080">
    <property type="entry name" value="SDRFAMILY"/>
</dbReference>
<dbReference type="InterPro" id="IPR002347">
    <property type="entry name" value="SDR_fam"/>
</dbReference>
<evidence type="ECO:0000256" key="9">
    <source>
        <dbReference type="ARBA" id="ARBA00038261"/>
    </source>
</evidence>
<evidence type="ECO:0000256" key="5">
    <source>
        <dbReference type="ARBA" id="ARBA00022955"/>
    </source>
</evidence>
<accession>A0A1I7S5D3</accession>
<dbReference type="PANTHER" id="PTHR43086:SF2">
    <property type="entry name" value="HYDROXYSTEROID DEHYDROGENASE-LIKE PROTEIN 1"/>
    <property type="match status" value="1"/>
</dbReference>
<keyword evidence="8" id="KW-0275">Fatty acid biosynthesis</keyword>
<dbReference type="PROSITE" id="PS00061">
    <property type="entry name" value="ADH_SHORT"/>
    <property type="match status" value="1"/>
</dbReference>
<dbReference type="CDD" id="cd05356">
    <property type="entry name" value="17beta-HSD1_like_SDR_c"/>
    <property type="match status" value="1"/>
</dbReference>
<protein>
    <submittedName>
        <fullName evidence="10">(pine wood nematode) hypothetical protein</fullName>
    </submittedName>
</protein>
<reference evidence="11" key="2">
    <citation type="submission" date="2020-08" db="EMBL/GenBank/DDBJ databases">
        <authorList>
            <person name="Kikuchi T."/>
        </authorList>
    </citation>
    <scope>NUCLEOTIDE SEQUENCE</scope>
    <source>
        <strain evidence="10">Ka4C1</strain>
    </source>
</reference>
<evidence type="ECO:0000313" key="14">
    <source>
        <dbReference type="WBParaSite" id="BXY_0821800.1"/>
    </source>
</evidence>
<evidence type="ECO:0000256" key="1">
    <source>
        <dbReference type="ARBA" id="ARBA00005194"/>
    </source>
</evidence>
<dbReference type="Pfam" id="PF00106">
    <property type="entry name" value="adh_short"/>
    <property type="match status" value="1"/>
</dbReference>
<dbReference type="GO" id="GO:0016491">
    <property type="term" value="F:oxidoreductase activity"/>
    <property type="evidence" value="ECO:0007669"/>
    <property type="project" value="UniProtKB-KW"/>
</dbReference>
<dbReference type="EMBL" id="CAJFCV020000004">
    <property type="protein sequence ID" value="CAG9117948.1"/>
    <property type="molecule type" value="Genomic_DNA"/>
</dbReference>
<sequence>MAHPIRFVKNLVYHNYIYHVAKPVDLHALAKSDWGAVTGCTHGIGRAYAEEMAKKNFNVLLIGRTPIKLEKTRSELAAKYPKVKFEVAEIDFCTPSEVEYEKKLKGPLEKVGFLVNNVGHVAPYPDKILDIPNGMRDASTTVLVNAHSMAMMCHLAVGHMVKRNGGIIVNVSSSAGELPFPMWTLYSATKKFTTHYTKSLRREYPQIFFQNLIPGWVQTEMSRLRQRAWNVATTDEYAASAINTVGLAEETRGNWRCQLHFDLFLDLFPEFMVQKAWAQAMEAKKQENILYDQEKAQGIRQPTK</sequence>
<dbReference type="Proteomes" id="UP000095284">
    <property type="component" value="Unplaced"/>
</dbReference>
<dbReference type="Proteomes" id="UP000582659">
    <property type="component" value="Unassembled WGS sequence"/>
</dbReference>
<keyword evidence="3" id="KW-0276">Fatty acid metabolism</keyword>
<evidence type="ECO:0000256" key="6">
    <source>
        <dbReference type="ARBA" id="ARBA00023002"/>
    </source>
</evidence>
<evidence type="ECO:0000256" key="8">
    <source>
        <dbReference type="ARBA" id="ARBA00023160"/>
    </source>
</evidence>
<keyword evidence="5" id="KW-0752">Steroid biosynthesis</keyword>
<dbReference type="WBParaSite" id="BXY_0821800.1">
    <property type="protein sequence ID" value="BXY_0821800.1"/>
    <property type="gene ID" value="BXY_0821800"/>
</dbReference>
<reference evidence="14" key="1">
    <citation type="submission" date="2016-11" db="UniProtKB">
        <authorList>
            <consortium name="WormBaseParasite"/>
        </authorList>
    </citation>
    <scope>IDENTIFICATION</scope>
</reference>
<dbReference type="InterPro" id="IPR020904">
    <property type="entry name" value="Sc_DH/Rdtase_CS"/>
</dbReference>
<dbReference type="InterPro" id="IPR036291">
    <property type="entry name" value="NAD(P)-bd_dom_sf"/>
</dbReference>
<dbReference type="Proteomes" id="UP000659654">
    <property type="component" value="Unassembled WGS sequence"/>
</dbReference>
<evidence type="ECO:0000256" key="7">
    <source>
        <dbReference type="ARBA" id="ARBA00023098"/>
    </source>
</evidence>
<dbReference type="PANTHER" id="PTHR43086">
    <property type="entry name" value="VERY-LONG-CHAIN 3-OXOOACYL-COA REDUCTASE"/>
    <property type="match status" value="1"/>
</dbReference>
<comment type="similarity">
    <text evidence="9">Belongs to the short-chain dehydrogenases/reductases (SDR) family. 17-beta-HSD 3 subfamily.</text>
</comment>
<dbReference type="PRINTS" id="PR00081">
    <property type="entry name" value="GDHRDH"/>
</dbReference>
<dbReference type="GO" id="GO:0030497">
    <property type="term" value="P:fatty acid elongation"/>
    <property type="evidence" value="ECO:0007669"/>
    <property type="project" value="TreeGrafter"/>
</dbReference>
<dbReference type="EMBL" id="CAJFDI010000004">
    <property type="protein sequence ID" value="CAD5227597.1"/>
    <property type="molecule type" value="Genomic_DNA"/>
</dbReference>
<comment type="pathway">
    <text evidence="1">Lipid metabolism; fatty acid biosynthesis.</text>
</comment>
<dbReference type="AlphaFoldDB" id="A0A1I7S5D3"/>
<dbReference type="GO" id="GO:0006694">
    <property type="term" value="P:steroid biosynthetic process"/>
    <property type="evidence" value="ECO:0007669"/>
    <property type="project" value="UniProtKB-KW"/>
</dbReference>
<gene>
    <name evidence="10" type="ORF">BXYJ_LOCUS10029</name>
</gene>
<evidence type="ECO:0000313" key="10">
    <source>
        <dbReference type="EMBL" id="CAD5227597.1"/>
    </source>
</evidence>
<evidence type="ECO:0000313" key="12">
    <source>
        <dbReference type="Proteomes" id="UP000095284"/>
    </source>
</evidence>